<dbReference type="InterPro" id="IPR037518">
    <property type="entry name" value="MPN"/>
</dbReference>
<dbReference type="PROSITE" id="PS01302">
    <property type="entry name" value="UPF0758"/>
    <property type="match status" value="1"/>
</dbReference>
<dbReference type="HOGENOM" id="CLU_073529_0_2_0"/>
<evidence type="ECO:0000313" key="8">
    <source>
        <dbReference type="EMBL" id="BAM04988.1"/>
    </source>
</evidence>
<evidence type="ECO:0000256" key="3">
    <source>
        <dbReference type="ARBA" id="ARBA00022801"/>
    </source>
</evidence>
<dbReference type="PANTHER" id="PTHR30471:SF3">
    <property type="entry name" value="UPF0758 PROTEIN YEES-RELATED"/>
    <property type="match status" value="1"/>
</dbReference>
<accession>I0IIA0</accession>
<protein>
    <recommendedName>
        <fullName evidence="7">MPN domain-containing protein</fullName>
    </recommendedName>
</protein>
<dbReference type="NCBIfam" id="NF000642">
    <property type="entry name" value="PRK00024.1"/>
    <property type="match status" value="1"/>
</dbReference>
<dbReference type="Pfam" id="PF04002">
    <property type="entry name" value="RadC"/>
    <property type="match status" value="1"/>
</dbReference>
<dbReference type="AlphaFoldDB" id="I0IIA0"/>
<dbReference type="EMBL" id="AP012338">
    <property type="protein sequence ID" value="BAM04988.1"/>
    <property type="molecule type" value="Genomic_DNA"/>
</dbReference>
<dbReference type="InterPro" id="IPR001405">
    <property type="entry name" value="UPF0758"/>
</dbReference>
<dbReference type="GO" id="GO:0046872">
    <property type="term" value="F:metal ion binding"/>
    <property type="evidence" value="ECO:0007669"/>
    <property type="project" value="UniProtKB-KW"/>
</dbReference>
<evidence type="ECO:0000256" key="4">
    <source>
        <dbReference type="ARBA" id="ARBA00022833"/>
    </source>
</evidence>
<gene>
    <name evidence="8" type="ordered locus">PSMK_28290</name>
</gene>
<dbReference type="CDD" id="cd08071">
    <property type="entry name" value="MPN_DUF2466"/>
    <property type="match status" value="1"/>
</dbReference>
<evidence type="ECO:0000256" key="2">
    <source>
        <dbReference type="ARBA" id="ARBA00022723"/>
    </source>
</evidence>
<evidence type="ECO:0000259" key="7">
    <source>
        <dbReference type="PROSITE" id="PS50249"/>
    </source>
</evidence>
<dbReference type="STRING" id="1142394.PSMK_28290"/>
<dbReference type="Pfam" id="PF20582">
    <property type="entry name" value="UPF0758_N"/>
    <property type="match status" value="1"/>
</dbReference>
<keyword evidence="4" id="KW-0862">Zinc</keyword>
<dbReference type="GO" id="GO:0008237">
    <property type="term" value="F:metallopeptidase activity"/>
    <property type="evidence" value="ECO:0007669"/>
    <property type="project" value="UniProtKB-KW"/>
</dbReference>
<sequence>MLRWNRARGPFDADAWLDAKLAGDRVAERPAGERPRERLLESGVGLLSNADLLAVLIRSGRPGESAITAGDKLSRAFADRLTALPHAGREELKALSCAVNITAYCAILAGIELGRRVAVAAEAEPAAQITGTASAVNFCRRRFARLAADGVQEEFHLVTLDTRHHVIGTHRVTVGTLDASLVHPREVFRPAIRDAAAAVLLVHNHPSGDPTPSPEDHAVTRRMEAAGRTVGIDVLDHVIVARSGCFSVRAGAR</sequence>
<dbReference type="GO" id="GO:0006508">
    <property type="term" value="P:proteolysis"/>
    <property type="evidence" value="ECO:0007669"/>
    <property type="project" value="UniProtKB-KW"/>
</dbReference>
<dbReference type="eggNOG" id="COG2003">
    <property type="taxonomic scope" value="Bacteria"/>
</dbReference>
<proteinExistence type="inferred from homology"/>
<dbReference type="PANTHER" id="PTHR30471">
    <property type="entry name" value="DNA REPAIR PROTEIN RADC"/>
    <property type="match status" value="1"/>
</dbReference>
<dbReference type="InterPro" id="IPR025657">
    <property type="entry name" value="RadC_JAB"/>
</dbReference>
<dbReference type="InterPro" id="IPR046778">
    <property type="entry name" value="UPF0758_N"/>
</dbReference>
<evidence type="ECO:0000256" key="1">
    <source>
        <dbReference type="ARBA" id="ARBA00022670"/>
    </source>
</evidence>
<dbReference type="InterPro" id="IPR020891">
    <property type="entry name" value="UPF0758_CS"/>
</dbReference>
<keyword evidence="1" id="KW-0645">Protease</keyword>
<keyword evidence="9" id="KW-1185">Reference proteome</keyword>
<feature type="domain" description="MPN" evidence="7">
    <location>
        <begin position="129"/>
        <end position="253"/>
    </location>
</feature>
<reference evidence="8 9" key="1">
    <citation type="submission" date="2012-02" db="EMBL/GenBank/DDBJ databases">
        <title>Complete genome sequence of Phycisphaera mikurensis NBRC 102666.</title>
        <authorList>
            <person name="Ankai A."/>
            <person name="Hosoyama A."/>
            <person name="Terui Y."/>
            <person name="Sekine M."/>
            <person name="Fukai R."/>
            <person name="Kato Y."/>
            <person name="Nakamura S."/>
            <person name="Yamada-Narita S."/>
            <person name="Kawakoshi A."/>
            <person name="Fukunaga Y."/>
            <person name="Yamazaki S."/>
            <person name="Fujita N."/>
        </authorList>
    </citation>
    <scope>NUCLEOTIDE SEQUENCE [LARGE SCALE GENOMIC DNA]</scope>
    <source>
        <strain evidence="9">NBRC 102666 / KCTC 22515 / FYK2301M01</strain>
    </source>
</reference>
<dbReference type="Gene3D" id="3.40.140.10">
    <property type="entry name" value="Cytidine Deaminase, domain 2"/>
    <property type="match status" value="1"/>
</dbReference>
<dbReference type="NCBIfam" id="TIGR00608">
    <property type="entry name" value="radc"/>
    <property type="match status" value="1"/>
</dbReference>
<comment type="similarity">
    <text evidence="6">Belongs to the UPF0758 family.</text>
</comment>
<dbReference type="PROSITE" id="PS50249">
    <property type="entry name" value="MPN"/>
    <property type="match status" value="1"/>
</dbReference>
<dbReference type="PATRIC" id="fig|1142394.8.peg.2925"/>
<keyword evidence="2" id="KW-0479">Metal-binding</keyword>
<dbReference type="Proteomes" id="UP000007881">
    <property type="component" value="Chromosome"/>
</dbReference>
<name>I0IIA0_PHYMF</name>
<dbReference type="KEGG" id="phm:PSMK_28290"/>
<evidence type="ECO:0000313" key="9">
    <source>
        <dbReference type="Proteomes" id="UP000007881"/>
    </source>
</evidence>
<keyword evidence="5" id="KW-0482">Metalloprotease</keyword>
<organism evidence="8 9">
    <name type="scientific">Phycisphaera mikurensis (strain NBRC 102666 / KCTC 22515 / FYK2301M01)</name>
    <dbReference type="NCBI Taxonomy" id="1142394"/>
    <lineage>
        <taxon>Bacteria</taxon>
        <taxon>Pseudomonadati</taxon>
        <taxon>Planctomycetota</taxon>
        <taxon>Phycisphaerae</taxon>
        <taxon>Phycisphaerales</taxon>
        <taxon>Phycisphaeraceae</taxon>
        <taxon>Phycisphaera</taxon>
    </lineage>
</organism>
<evidence type="ECO:0000256" key="6">
    <source>
        <dbReference type="RuleBase" id="RU003797"/>
    </source>
</evidence>
<keyword evidence="3" id="KW-0378">Hydrolase</keyword>
<evidence type="ECO:0000256" key="5">
    <source>
        <dbReference type="ARBA" id="ARBA00023049"/>
    </source>
</evidence>